<dbReference type="Pfam" id="PF00589">
    <property type="entry name" value="Phage_integrase"/>
    <property type="match status" value="1"/>
</dbReference>
<proteinExistence type="inferred from homology"/>
<feature type="active site" evidence="11">
    <location>
        <position position="244"/>
    </location>
</feature>
<feature type="domain" description="Tyr recombinase" evidence="13">
    <location>
        <begin position="110"/>
        <end position="292"/>
    </location>
</feature>
<dbReference type="PROSITE" id="PS51898">
    <property type="entry name" value="TYR_RECOMBINASE"/>
    <property type="match status" value="1"/>
</dbReference>
<sequence length="299" mass="34815">MKTANEDMLRSFIEYLQVEKNASSHTISNYERDIHDFVEFMKQQIITDFAAVSYFQIRGYLSILYKKEYNRRTIARKCSSLRSFYRFLMREGNLSFNPFQLVTTPKLDKRLPQYFYPQDLEPLFQVSDTSQPLGQRNQAMLEVLYASGVRVSELVGLDVQDIDLDVGMALVFGKGAKERYVPLGQFALDVLDLYIQDGRKTLNTKNEQALFLNYRGSRITDRSVRRLLTQMIDQTSINQNITPHKLRHTFATHLLEGGADLRSVQELLGHVNISTTQIYTHISNERLREVYRRAHPRSK</sequence>
<feature type="active site" evidence="11">
    <location>
        <position position="247"/>
    </location>
</feature>
<comment type="function">
    <text evidence="11">Site-specific tyrosine recombinase, which acts by catalyzing the cutting and rejoining of the recombining DNA molecules. The XerC-XerD complex is essential to convert dimers of the bacterial chromosome into monomers to permit their segregation at cell division. It also contributes to the segregational stability of plasmids.</text>
</comment>
<feature type="active site" evidence="11">
    <location>
        <position position="270"/>
    </location>
</feature>
<evidence type="ECO:0000313" key="15">
    <source>
        <dbReference type="EMBL" id="MDQ0164653.1"/>
    </source>
</evidence>
<dbReference type="PROSITE" id="PS51900">
    <property type="entry name" value="CB"/>
    <property type="match status" value="1"/>
</dbReference>
<reference evidence="15 16" key="1">
    <citation type="submission" date="2023-07" db="EMBL/GenBank/DDBJ databases">
        <title>Genomic Encyclopedia of Type Strains, Phase IV (KMG-IV): sequencing the most valuable type-strain genomes for metagenomic binning, comparative biology and taxonomic classification.</title>
        <authorList>
            <person name="Goeker M."/>
        </authorList>
    </citation>
    <scope>NUCLEOTIDE SEQUENCE [LARGE SCALE GENOMIC DNA]</scope>
    <source>
        <strain evidence="15 16">DSM 12751</strain>
    </source>
</reference>
<organism evidence="15 16">
    <name type="scientific">Caldalkalibacillus horti</name>
    <dbReference type="NCBI Taxonomy" id="77523"/>
    <lineage>
        <taxon>Bacteria</taxon>
        <taxon>Bacillati</taxon>
        <taxon>Bacillota</taxon>
        <taxon>Bacilli</taxon>
        <taxon>Bacillales</taxon>
        <taxon>Bacillaceae</taxon>
        <taxon>Caldalkalibacillus</taxon>
    </lineage>
</organism>
<dbReference type="NCBIfam" id="TIGR02224">
    <property type="entry name" value="recomb_XerC"/>
    <property type="match status" value="1"/>
</dbReference>
<evidence type="ECO:0000256" key="11">
    <source>
        <dbReference type="HAMAP-Rule" id="MF_01808"/>
    </source>
</evidence>
<dbReference type="InterPro" id="IPR004107">
    <property type="entry name" value="Integrase_SAM-like_N"/>
</dbReference>
<evidence type="ECO:0000256" key="7">
    <source>
        <dbReference type="ARBA" id="ARBA00022908"/>
    </source>
</evidence>
<comment type="subunit">
    <text evidence="11">Forms a cyclic heterotetrameric complex composed of two molecules of XerC and two molecules of XerD.</text>
</comment>
<feature type="active site" description="O-(3'-phospho-DNA)-tyrosine intermediate" evidence="11">
    <location>
        <position position="279"/>
    </location>
</feature>
<protein>
    <recommendedName>
        <fullName evidence="11 12">Tyrosine recombinase XerC</fullName>
    </recommendedName>
</protein>
<dbReference type="Pfam" id="PF02899">
    <property type="entry name" value="Phage_int_SAM_1"/>
    <property type="match status" value="1"/>
</dbReference>
<dbReference type="InterPro" id="IPR011010">
    <property type="entry name" value="DNA_brk_join_enz"/>
</dbReference>
<evidence type="ECO:0000256" key="12">
    <source>
        <dbReference type="NCBIfam" id="TIGR02224"/>
    </source>
</evidence>
<evidence type="ECO:0000256" key="4">
    <source>
        <dbReference type="ARBA" id="ARBA00022490"/>
    </source>
</evidence>
<keyword evidence="10 11" id="KW-0131">Cell cycle</keyword>
<feature type="active site" evidence="11">
    <location>
        <position position="150"/>
    </location>
</feature>
<keyword evidence="8 11" id="KW-0238">DNA-binding</keyword>
<dbReference type="InterPro" id="IPR010998">
    <property type="entry name" value="Integrase_recombinase_N"/>
</dbReference>
<dbReference type="HAMAP" id="MF_01808">
    <property type="entry name" value="Recomb_XerC_XerD"/>
    <property type="match status" value="1"/>
</dbReference>
<evidence type="ECO:0000256" key="3">
    <source>
        <dbReference type="ARBA" id="ARBA00010450"/>
    </source>
</evidence>
<evidence type="ECO:0000256" key="5">
    <source>
        <dbReference type="ARBA" id="ARBA00022618"/>
    </source>
</evidence>
<dbReference type="Proteomes" id="UP001235840">
    <property type="component" value="Unassembled WGS sequence"/>
</dbReference>
<evidence type="ECO:0000256" key="2">
    <source>
        <dbReference type="ARBA" id="ARBA00006657"/>
    </source>
</evidence>
<keyword evidence="7 11" id="KW-0229">DNA integration</keyword>
<keyword evidence="6 11" id="KW-0159">Chromosome partition</keyword>
<comment type="subcellular location">
    <subcellularLocation>
        <location evidence="1 11">Cytoplasm</location>
    </subcellularLocation>
</comment>
<dbReference type="PANTHER" id="PTHR30349:SF77">
    <property type="entry name" value="TYROSINE RECOMBINASE XERC"/>
    <property type="match status" value="1"/>
</dbReference>
<keyword evidence="5 11" id="KW-0132">Cell division</keyword>
<dbReference type="InterPro" id="IPR044068">
    <property type="entry name" value="CB"/>
</dbReference>
<dbReference type="InterPro" id="IPR002104">
    <property type="entry name" value="Integrase_catalytic"/>
</dbReference>
<keyword evidence="9 11" id="KW-0233">DNA recombination</keyword>
<dbReference type="InterPro" id="IPR050090">
    <property type="entry name" value="Tyrosine_recombinase_XerCD"/>
</dbReference>
<comment type="similarity">
    <text evidence="3">Belongs to the 'phage' integrase family. XerD subfamily.</text>
</comment>
<dbReference type="InterPro" id="IPR011932">
    <property type="entry name" value="Recomb_XerD"/>
</dbReference>
<keyword evidence="4 11" id="KW-0963">Cytoplasm</keyword>
<feature type="domain" description="Core-binding (CB)" evidence="14">
    <location>
        <begin position="3"/>
        <end position="89"/>
    </location>
</feature>
<dbReference type="Gene3D" id="1.10.443.10">
    <property type="entry name" value="Intergrase catalytic core"/>
    <property type="match status" value="1"/>
</dbReference>
<comment type="similarity">
    <text evidence="2 11">Belongs to the 'phage' integrase family. XerC subfamily.</text>
</comment>
<feature type="active site" evidence="11">
    <location>
        <position position="174"/>
    </location>
</feature>
<dbReference type="NCBIfam" id="TIGR02225">
    <property type="entry name" value="recomb_XerD"/>
    <property type="match status" value="1"/>
</dbReference>
<keyword evidence="16" id="KW-1185">Reference proteome</keyword>
<evidence type="ECO:0000256" key="9">
    <source>
        <dbReference type="ARBA" id="ARBA00023172"/>
    </source>
</evidence>
<dbReference type="InterPro" id="IPR023009">
    <property type="entry name" value="Tyrosine_recombinase_XerC/XerD"/>
</dbReference>
<accession>A0ABT9VUI3</accession>
<dbReference type="PANTHER" id="PTHR30349">
    <property type="entry name" value="PHAGE INTEGRASE-RELATED"/>
    <property type="match status" value="1"/>
</dbReference>
<evidence type="ECO:0000259" key="13">
    <source>
        <dbReference type="PROSITE" id="PS51898"/>
    </source>
</evidence>
<evidence type="ECO:0000313" key="16">
    <source>
        <dbReference type="Proteomes" id="UP001235840"/>
    </source>
</evidence>
<evidence type="ECO:0000259" key="14">
    <source>
        <dbReference type="PROSITE" id="PS51900"/>
    </source>
</evidence>
<dbReference type="EMBL" id="JAUSTY010000002">
    <property type="protein sequence ID" value="MDQ0164653.1"/>
    <property type="molecule type" value="Genomic_DNA"/>
</dbReference>
<dbReference type="InterPro" id="IPR011931">
    <property type="entry name" value="Recomb_XerC"/>
</dbReference>
<dbReference type="SUPFAM" id="SSF56349">
    <property type="entry name" value="DNA breaking-rejoining enzymes"/>
    <property type="match status" value="1"/>
</dbReference>
<dbReference type="CDD" id="cd00798">
    <property type="entry name" value="INT_XerDC_C"/>
    <property type="match status" value="1"/>
</dbReference>
<evidence type="ECO:0000256" key="8">
    <source>
        <dbReference type="ARBA" id="ARBA00023125"/>
    </source>
</evidence>
<dbReference type="NCBIfam" id="NF001399">
    <property type="entry name" value="PRK00283.1"/>
    <property type="match status" value="1"/>
</dbReference>
<name>A0ABT9VUI3_9BACI</name>
<dbReference type="InterPro" id="IPR013762">
    <property type="entry name" value="Integrase-like_cat_sf"/>
</dbReference>
<dbReference type="RefSeq" id="WP_307390586.1">
    <property type="nucleotide sequence ID" value="NZ_BAAADK010000018.1"/>
</dbReference>
<gene>
    <name evidence="11" type="primary">xerC</name>
    <name evidence="15" type="ORF">J2S11_000553</name>
</gene>
<dbReference type="NCBIfam" id="NF040815">
    <property type="entry name" value="recomb_XerA_Arch"/>
    <property type="match status" value="1"/>
</dbReference>
<evidence type="ECO:0000256" key="10">
    <source>
        <dbReference type="ARBA" id="ARBA00023306"/>
    </source>
</evidence>
<evidence type="ECO:0000256" key="6">
    <source>
        <dbReference type="ARBA" id="ARBA00022829"/>
    </source>
</evidence>
<evidence type="ECO:0000256" key="1">
    <source>
        <dbReference type="ARBA" id="ARBA00004496"/>
    </source>
</evidence>
<comment type="caution">
    <text evidence="15">The sequence shown here is derived from an EMBL/GenBank/DDBJ whole genome shotgun (WGS) entry which is preliminary data.</text>
</comment>
<dbReference type="Gene3D" id="1.10.150.130">
    <property type="match status" value="1"/>
</dbReference>